<feature type="transmembrane region" description="Helical" evidence="1">
    <location>
        <begin position="51"/>
        <end position="72"/>
    </location>
</feature>
<accession>A0A370QGJ2</accession>
<feature type="transmembrane region" description="Helical" evidence="1">
    <location>
        <begin position="7"/>
        <end position="31"/>
    </location>
</feature>
<evidence type="ECO:0000313" key="2">
    <source>
        <dbReference type="EMBL" id="RDK87484.1"/>
    </source>
</evidence>
<comment type="caution">
    <text evidence="2">The sequence shown here is derived from an EMBL/GenBank/DDBJ whole genome shotgun (WGS) entry which is preliminary data.</text>
</comment>
<dbReference type="OrthoDB" id="6466235at2"/>
<keyword evidence="3" id="KW-1185">Reference proteome</keyword>
<name>A0A370QGJ2_9GAMM</name>
<organism evidence="2 3">
    <name type="scientific">Enterobacillus tribolii</name>
    <dbReference type="NCBI Taxonomy" id="1487935"/>
    <lineage>
        <taxon>Bacteria</taxon>
        <taxon>Pseudomonadati</taxon>
        <taxon>Pseudomonadota</taxon>
        <taxon>Gammaproteobacteria</taxon>
        <taxon>Enterobacterales</taxon>
        <taxon>Hafniaceae</taxon>
        <taxon>Enterobacillus</taxon>
    </lineage>
</organism>
<gene>
    <name evidence="2" type="ORF">C8D90_10979</name>
</gene>
<dbReference type="AlphaFoldDB" id="A0A370QGJ2"/>
<keyword evidence="1" id="KW-1133">Transmembrane helix</keyword>
<protein>
    <submittedName>
        <fullName evidence="2">Uncharacterized protein</fullName>
    </submittedName>
</protein>
<dbReference type="Proteomes" id="UP000254848">
    <property type="component" value="Unassembled WGS sequence"/>
</dbReference>
<sequence>MITKSKGLRFFIIVGILSGFAIFIIAVMTFLISHGVTNLFMEREFMFPFDYVTKALIMGVVAGFLVGGGMWIQEYKKRN</sequence>
<evidence type="ECO:0000256" key="1">
    <source>
        <dbReference type="SAM" id="Phobius"/>
    </source>
</evidence>
<dbReference type="EMBL" id="QRAP01000009">
    <property type="protein sequence ID" value="RDK87484.1"/>
    <property type="molecule type" value="Genomic_DNA"/>
</dbReference>
<keyword evidence="1" id="KW-0812">Transmembrane</keyword>
<keyword evidence="1" id="KW-0472">Membrane</keyword>
<dbReference type="RefSeq" id="WP_115459795.1">
    <property type="nucleotide sequence ID" value="NZ_QRAP01000009.1"/>
</dbReference>
<reference evidence="2 3" key="1">
    <citation type="submission" date="2018-07" db="EMBL/GenBank/DDBJ databases">
        <title>Genomic Encyclopedia of Type Strains, Phase IV (KMG-IV): sequencing the most valuable type-strain genomes for metagenomic binning, comparative biology and taxonomic classification.</title>
        <authorList>
            <person name="Goeker M."/>
        </authorList>
    </citation>
    <scope>NUCLEOTIDE SEQUENCE [LARGE SCALE GENOMIC DNA]</scope>
    <source>
        <strain evidence="2 3">DSM 103736</strain>
    </source>
</reference>
<proteinExistence type="predicted"/>
<evidence type="ECO:0000313" key="3">
    <source>
        <dbReference type="Proteomes" id="UP000254848"/>
    </source>
</evidence>